<comment type="similarity">
    <text evidence="1 4">Belongs to the UPP synthase family.</text>
</comment>
<evidence type="ECO:0000256" key="3">
    <source>
        <dbReference type="ARBA" id="ARBA00022842"/>
    </source>
</evidence>
<keyword evidence="6" id="KW-1185">Reference proteome</keyword>
<keyword evidence="2 4" id="KW-0808">Transferase</keyword>
<dbReference type="Pfam" id="PF01255">
    <property type="entry name" value="Prenyltransf"/>
    <property type="match status" value="1"/>
</dbReference>
<accession>A0A9W6T280</accession>
<dbReference type="Gene3D" id="3.40.1180.10">
    <property type="entry name" value="Decaprenyl diphosphate synthase-like"/>
    <property type="match status" value="1"/>
</dbReference>
<dbReference type="GO" id="GO:1904423">
    <property type="term" value="C:dehydrodolichyl diphosphate synthase complex"/>
    <property type="evidence" value="ECO:0007669"/>
    <property type="project" value="TreeGrafter"/>
</dbReference>
<dbReference type="Proteomes" id="UP001165120">
    <property type="component" value="Unassembled WGS sequence"/>
</dbReference>
<dbReference type="AlphaFoldDB" id="A0A9W6T280"/>
<dbReference type="PANTHER" id="PTHR10291:SF43">
    <property type="entry name" value="DEHYDRODOLICHYL DIPHOSPHATE SYNTHASE COMPLEX SUBUNIT DHDDS"/>
    <property type="match status" value="1"/>
</dbReference>
<evidence type="ECO:0000313" key="5">
    <source>
        <dbReference type="EMBL" id="GME71842.1"/>
    </source>
</evidence>
<dbReference type="HAMAP" id="MF_01139">
    <property type="entry name" value="ISPT"/>
    <property type="match status" value="1"/>
</dbReference>
<evidence type="ECO:0000313" key="6">
    <source>
        <dbReference type="Proteomes" id="UP001165120"/>
    </source>
</evidence>
<gene>
    <name evidence="5" type="ORF">Cboi02_000337100</name>
</gene>
<dbReference type="SUPFAM" id="SSF64005">
    <property type="entry name" value="Undecaprenyl diphosphate synthase"/>
    <property type="match status" value="1"/>
</dbReference>
<dbReference type="FunFam" id="3.40.1180.10:FF:000005">
    <property type="entry name" value="Alkyl transferase"/>
    <property type="match status" value="1"/>
</dbReference>
<proteinExistence type="inferred from homology"/>
<keyword evidence="3" id="KW-0460">Magnesium</keyword>
<evidence type="ECO:0000256" key="1">
    <source>
        <dbReference type="ARBA" id="ARBA00005432"/>
    </source>
</evidence>
<dbReference type="InterPro" id="IPR036424">
    <property type="entry name" value="UPP_synth-like_sf"/>
</dbReference>
<dbReference type="CDD" id="cd00475">
    <property type="entry name" value="Cis_IPPS"/>
    <property type="match status" value="1"/>
</dbReference>
<dbReference type="GO" id="GO:0016020">
    <property type="term" value="C:membrane"/>
    <property type="evidence" value="ECO:0007669"/>
    <property type="project" value="TreeGrafter"/>
</dbReference>
<organism evidence="5 6">
    <name type="scientific">Candida boidinii</name>
    <name type="common">Yeast</name>
    <dbReference type="NCBI Taxonomy" id="5477"/>
    <lineage>
        <taxon>Eukaryota</taxon>
        <taxon>Fungi</taxon>
        <taxon>Dikarya</taxon>
        <taxon>Ascomycota</taxon>
        <taxon>Saccharomycotina</taxon>
        <taxon>Pichiomycetes</taxon>
        <taxon>Pichiales</taxon>
        <taxon>Pichiaceae</taxon>
        <taxon>Ogataea</taxon>
        <taxon>Ogataea/Candida clade</taxon>
    </lineage>
</organism>
<dbReference type="InterPro" id="IPR001441">
    <property type="entry name" value="UPP_synth-like"/>
</dbReference>
<dbReference type="NCBIfam" id="TIGR00055">
    <property type="entry name" value="uppS"/>
    <property type="match status" value="1"/>
</dbReference>
<protein>
    <recommendedName>
        <fullName evidence="4">Alkyl transferase</fullName>
        <ecNumber evidence="4">2.5.1.-</ecNumber>
    </recommendedName>
</protein>
<reference evidence="5" key="1">
    <citation type="submission" date="2023-04" db="EMBL/GenBank/DDBJ databases">
        <title>Candida boidinii NBRC 10035.</title>
        <authorList>
            <person name="Ichikawa N."/>
            <person name="Sato H."/>
            <person name="Tonouchi N."/>
        </authorList>
    </citation>
    <scope>NUCLEOTIDE SEQUENCE</scope>
    <source>
        <strain evidence="5">NBRC 10035</strain>
    </source>
</reference>
<dbReference type="OrthoDB" id="4173905at2759"/>
<dbReference type="InterPro" id="IPR018520">
    <property type="entry name" value="UPP_synth-like_CS"/>
</dbReference>
<dbReference type="PROSITE" id="PS01066">
    <property type="entry name" value="UPP_SYNTHASE"/>
    <property type="match status" value="1"/>
</dbReference>
<dbReference type="GO" id="GO:0045547">
    <property type="term" value="F:ditrans,polycis-polyprenyl diphosphate synthase [(2E,6E)-farnesyl diphosphate specific] activity"/>
    <property type="evidence" value="ECO:0007669"/>
    <property type="project" value="TreeGrafter"/>
</dbReference>
<dbReference type="EC" id="2.5.1.-" evidence="4"/>
<evidence type="ECO:0000256" key="4">
    <source>
        <dbReference type="RuleBase" id="RU363018"/>
    </source>
</evidence>
<dbReference type="GO" id="GO:0016094">
    <property type="term" value="P:polyprenol biosynthetic process"/>
    <property type="evidence" value="ECO:0007669"/>
    <property type="project" value="TreeGrafter"/>
</dbReference>
<comment type="caution">
    <text evidence="5">The sequence shown here is derived from an EMBL/GenBank/DDBJ whole genome shotgun (WGS) entry which is preliminary data.</text>
</comment>
<dbReference type="EMBL" id="BSXN01001155">
    <property type="protein sequence ID" value="GME71842.1"/>
    <property type="molecule type" value="Genomic_DNA"/>
</dbReference>
<name>A0A9W6T280_CANBO</name>
<dbReference type="GO" id="GO:0005783">
    <property type="term" value="C:endoplasmic reticulum"/>
    <property type="evidence" value="ECO:0007669"/>
    <property type="project" value="TreeGrafter"/>
</dbReference>
<evidence type="ECO:0000256" key="2">
    <source>
        <dbReference type="ARBA" id="ARBA00022679"/>
    </source>
</evidence>
<dbReference type="PANTHER" id="PTHR10291">
    <property type="entry name" value="DEHYDRODOLICHYL DIPHOSPHATE SYNTHASE FAMILY MEMBER"/>
    <property type="match status" value="1"/>
</dbReference>
<dbReference type="GO" id="GO:0005811">
    <property type="term" value="C:lipid droplet"/>
    <property type="evidence" value="ECO:0007669"/>
    <property type="project" value="TreeGrafter"/>
</dbReference>
<sequence length="275" mass="31878">MSDWISSFPLTAHVLDFSKRQLCSVLKTGPVPQHIGFIMDGNRRYARQKNIELKEGHNAGYESMARLLEICYGCGVKSATVFAFSIENFNRSNYEIEWLMALYKTKFQQIVENGEMCEKYGVRIKIMGDLSLLPDDVSQVLRQSEEITKNNKRAVLNVCCPYTSRDDITHSMKEVINLNLPEDEITEETLTNHLYSSGSPKLDLLIRTSGVYRLSDFMLWEIVDLDCQIEILDILWPEFGALHLIWILLKWSFNKTYYGKRMNNLLNVNDEKKLQ</sequence>